<keyword evidence="1" id="KW-0732">Signal</keyword>
<proteinExistence type="predicted"/>
<dbReference type="Pfam" id="PF00565">
    <property type="entry name" value="SNase"/>
    <property type="match status" value="1"/>
</dbReference>
<dbReference type="OrthoDB" id="309040at2"/>
<dbReference type="AlphaFoldDB" id="A0A4R6WLX9"/>
<organism evidence="3 4">
    <name type="scientific">Dongia mobilis</name>
    <dbReference type="NCBI Taxonomy" id="578943"/>
    <lineage>
        <taxon>Bacteria</taxon>
        <taxon>Pseudomonadati</taxon>
        <taxon>Pseudomonadota</taxon>
        <taxon>Alphaproteobacteria</taxon>
        <taxon>Rhodospirillales</taxon>
        <taxon>Dongiaceae</taxon>
        <taxon>Dongia</taxon>
    </lineage>
</organism>
<gene>
    <name evidence="3" type="ORF">A8950_1792</name>
</gene>
<feature type="domain" description="TNase-like" evidence="2">
    <location>
        <begin position="60"/>
        <end position="144"/>
    </location>
</feature>
<dbReference type="InterPro" id="IPR035437">
    <property type="entry name" value="SNase_OB-fold_sf"/>
</dbReference>
<sequence length="152" mass="16267">MIGRRHLPLLVFLSLLHLGLAAAALAAPDDGYRWLVLGAVDGDTLRVELPGLPPELQPIKVRVLGIDTPEAGGRAACALERDLGAKATALTRFLIHEAKRRGDAIVFSAIGWDKYGGRIDAHVSIGGQSLGDTLIRAGLARPYDGGKRRNWC</sequence>
<feature type="chain" id="PRO_5020374475" evidence="1">
    <location>
        <begin position="27"/>
        <end position="152"/>
    </location>
</feature>
<dbReference type="InterPro" id="IPR016071">
    <property type="entry name" value="Staphylococal_nuclease_OB-fold"/>
</dbReference>
<dbReference type="RefSeq" id="WP_133613300.1">
    <property type="nucleotide sequence ID" value="NZ_SNYW01000008.1"/>
</dbReference>
<keyword evidence="4" id="KW-1185">Reference proteome</keyword>
<protein>
    <submittedName>
        <fullName evidence="3">Nuclease-like protein</fullName>
    </submittedName>
</protein>
<name>A0A4R6WLX9_9PROT</name>
<dbReference type="EMBL" id="SNYW01000008">
    <property type="protein sequence ID" value="TDQ81972.1"/>
    <property type="molecule type" value="Genomic_DNA"/>
</dbReference>
<evidence type="ECO:0000313" key="4">
    <source>
        <dbReference type="Proteomes" id="UP000295783"/>
    </source>
</evidence>
<evidence type="ECO:0000313" key="3">
    <source>
        <dbReference type="EMBL" id="TDQ81972.1"/>
    </source>
</evidence>
<comment type="caution">
    <text evidence="3">The sequence shown here is derived from an EMBL/GenBank/DDBJ whole genome shotgun (WGS) entry which is preliminary data.</text>
</comment>
<dbReference type="Gene3D" id="2.40.50.90">
    <property type="match status" value="1"/>
</dbReference>
<dbReference type="SUPFAM" id="SSF50199">
    <property type="entry name" value="Staphylococcal nuclease"/>
    <property type="match status" value="1"/>
</dbReference>
<feature type="signal peptide" evidence="1">
    <location>
        <begin position="1"/>
        <end position="26"/>
    </location>
</feature>
<accession>A0A4R6WLX9</accession>
<reference evidence="3 4" key="1">
    <citation type="submission" date="2019-03" db="EMBL/GenBank/DDBJ databases">
        <title>Genomic Encyclopedia of Type Strains, Phase III (KMG-III): the genomes of soil and plant-associated and newly described type strains.</title>
        <authorList>
            <person name="Whitman W."/>
        </authorList>
    </citation>
    <scope>NUCLEOTIDE SEQUENCE [LARGE SCALE GENOMIC DNA]</scope>
    <source>
        <strain evidence="3 4">CGMCC 1.7660</strain>
    </source>
</reference>
<evidence type="ECO:0000259" key="2">
    <source>
        <dbReference type="Pfam" id="PF00565"/>
    </source>
</evidence>
<evidence type="ECO:0000256" key="1">
    <source>
        <dbReference type="SAM" id="SignalP"/>
    </source>
</evidence>
<dbReference type="Proteomes" id="UP000295783">
    <property type="component" value="Unassembled WGS sequence"/>
</dbReference>